<comment type="caution">
    <text evidence="1">The sequence shown here is derived from an EMBL/GenBank/DDBJ whole genome shotgun (WGS) entry which is preliminary data.</text>
</comment>
<reference evidence="1" key="1">
    <citation type="submission" date="2019-11" db="EMBL/GenBank/DDBJ databases">
        <title>Genomic insights into an expanded diversity of filamentous marine cyanobacteria reveals the extraordinary biosynthetic potential of Moorea and Okeania.</title>
        <authorList>
            <person name="Ferreira Leao T."/>
            <person name="Wang M."/>
            <person name="Moss N."/>
            <person name="Da Silva R."/>
            <person name="Sanders J."/>
            <person name="Nurk S."/>
            <person name="Gurevich A."/>
            <person name="Humphrey G."/>
            <person name="Reher R."/>
            <person name="Zhu Q."/>
            <person name="Belda-Ferre P."/>
            <person name="Glukhov E."/>
            <person name="Rex R."/>
            <person name="Dorrestein P.C."/>
            <person name="Knight R."/>
            <person name="Pevzner P."/>
            <person name="Gerwick W.H."/>
            <person name="Gerwick L."/>
        </authorList>
    </citation>
    <scope>NUCLEOTIDE SEQUENCE</scope>
    <source>
        <strain evidence="1">SIO1C4</strain>
    </source>
</reference>
<name>A0A6B3NJ44_9CYAN</name>
<dbReference type="EMBL" id="JAAHFQ010000931">
    <property type="protein sequence ID" value="NER31770.1"/>
    <property type="molecule type" value="Genomic_DNA"/>
</dbReference>
<protein>
    <submittedName>
        <fullName evidence="1">Uncharacterized protein</fullName>
    </submittedName>
</protein>
<accession>A0A6B3NJ44</accession>
<evidence type="ECO:0000313" key="1">
    <source>
        <dbReference type="EMBL" id="NER31770.1"/>
    </source>
</evidence>
<dbReference type="AlphaFoldDB" id="A0A6B3NJ44"/>
<gene>
    <name evidence="1" type="ORF">F6J89_30210</name>
</gene>
<sequence>MTQTRIVLRGGVLERCQHLMEVTQIASLSELVNVMFSRYGKHLELTWEVQPEVQPLEAHCASPEPTETARVNSPDGD</sequence>
<proteinExistence type="predicted"/>
<organism evidence="1">
    <name type="scientific">Symploca sp. SIO1C4</name>
    <dbReference type="NCBI Taxonomy" id="2607765"/>
    <lineage>
        <taxon>Bacteria</taxon>
        <taxon>Bacillati</taxon>
        <taxon>Cyanobacteriota</taxon>
        <taxon>Cyanophyceae</taxon>
        <taxon>Coleofasciculales</taxon>
        <taxon>Coleofasciculaceae</taxon>
        <taxon>Symploca</taxon>
    </lineage>
</organism>